<reference evidence="1" key="1">
    <citation type="submission" date="2023-08" db="EMBL/GenBank/DDBJ databases">
        <title>Reference Genome Resource for the Citrus Pathogen Phytophthora citrophthora.</title>
        <authorList>
            <person name="Moller H."/>
            <person name="Coetzee B."/>
            <person name="Rose L.J."/>
            <person name="Van Niekerk J.M."/>
        </authorList>
    </citation>
    <scope>NUCLEOTIDE SEQUENCE</scope>
    <source>
        <strain evidence="1">STE-U-9442</strain>
    </source>
</reference>
<dbReference type="EMBL" id="JASMQC010000017">
    <property type="protein sequence ID" value="KAK1938971.1"/>
    <property type="molecule type" value="Genomic_DNA"/>
</dbReference>
<accession>A0AAD9GJ13</accession>
<evidence type="ECO:0000313" key="1">
    <source>
        <dbReference type="EMBL" id="KAK1938971.1"/>
    </source>
</evidence>
<evidence type="ECO:0000313" key="2">
    <source>
        <dbReference type="Proteomes" id="UP001259832"/>
    </source>
</evidence>
<sequence length="355" mass="41617">MLPTVNPALRTYLELKHDFLVPVNKFIVPKNDDSWPKETCGYPLGKHLQYLRHCDKRGDLPDFTLQDLKDMNFTFDSIQYRWDHYVLPALRHYYELNKHSDVPKEFRVKFGDEQWPEKFWGYRLGQRVRDIRNSEPFKVLTKADKEDLARIKFCFNLMDREWETRLLPSLVVYSQEFGNCNVPQKSVGPDFPPCPKAAAGLRLGGVANDIRSDKCYAGQAASDADILEKVGFVWSHPWAEWNERIFALEAFKAVEGHNNITYRFMVPSTSPWPEKLHGVELGILFSNIRHYSAAIGYEFPIRQEKWVQRVEPMLVTFEELHGHWDGPVDFVVPSETPWKEQDWGIQLGELKRWEE</sequence>
<proteinExistence type="predicted"/>
<evidence type="ECO:0008006" key="3">
    <source>
        <dbReference type="Google" id="ProtNLM"/>
    </source>
</evidence>
<comment type="caution">
    <text evidence="1">The sequence shown here is derived from an EMBL/GenBank/DDBJ whole genome shotgun (WGS) entry which is preliminary data.</text>
</comment>
<dbReference type="PANTHER" id="PTHR37066">
    <property type="entry name" value="HELICASE-ASSOCIATED"/>
    <property type="match status" value="1"/>
</dbReference>
<gene>
    <name evidence="1" type="ORF">P3T76_009046</name>
</gene>
<organism evidence="1 2">
    <name type="scientific">Phytophthora citrophthora</name>
    <dbReference type="NCBI Taxonomy" id="4793"/>
    <lineage>
        <taxon>Eukaryota</taxon>
        <taxon>Sar</taxon>
        <taxon>Stramenopiles</taxon>
        <taxon>Oomycota</taxon>
        <taxon>Peronosporomycetes</taxon>
        <taxon>Peronosporales</taxon>
        <taxon>Peronosporaceae</taxon>
        <taxon>Phytophthora</taxon>
    </lineage>
</organism>
<protein>
    <recommendedName>
        <fullName evidence="3">Helicase-associated domain-containing protein</fullName>
    </recommendedName>
</protein>
<dbReference type="Proteomes" id="UP001259832">
    <property type="component" value="Unassembled WGS sequence"/>
</dbReference>
<dbReference type="AlphaFoldDB" id="A0AAD9GJ13"/>
<name>A0AAD9GJ13_9STRA</name>
<dbReference type="PANTHER" id="PTHR37066:SF1">
    <property type="entry name" value="LNS2_PITP DOMAIN-CONTAINING PROTEIN"/>
    <property type="match status" value="1"/>
</dbReference>
<keyword evidence="2" id="KW-1185">Reference proteome</keyword>